<proteinExistence type="predicted"/>
<organism evidence="2 3">
    <name type="scientific">Pseudanabaena yagii GIHE-NHR1</name>
    <dbReference type="NCBI Taxonomy" id="2722753"/>
    <lineage>
        <taxon>Bacteria</taxon>
        <taxon>Bacillati</taxon>
        <taxon>Cyanobacteriota</taxon>
        <taxon>Cyanophyceae</taxon>
        <taxon>Pseudanabaenales</taxon>
        <taxon>Pseudanabaenaceae</taxon>
        <taxon>Pseudanabaena</taxon>
        <taxon>Pseudanabaena yagii</taxon>
    </lineage>
</organism>
<accession>A0ABX1M2V4</accession>
<name>A0ABX1M2V4_9CYAN</name>
<dbReference type="SUPFAM" id="SSF53756">
    <property type="entry name" value="UDP-Glycosyltransferase/glycogen phosphorylase"/>
    <property type="match status" value="1"/>
</dbReference>
<evidence type="ECO:0000313" key="3">
    <source>
        <dbReference type="Proteomes" id="UP000738376"/>
    </source>
</evidence>
<comment type="caution">
    <text evidence="2">The sequence shown here is derived from an EMBL/GenBank/DDBJ whole genome shotgun (WGS) entry which is preliminary data.</text>
</comment>
<feature type="domain" description="Glycosyltransferase subfamily 4-like N-terminal" evidence="1">
    <location>
        <begin position="74"/>
        <end position="209"/>
    </location>
</feature>
<keyword evidence="3" id="KW-1185">Reference proteome</keyword>
<protein>
    <submittedName>
        <fullName evidence="2">Glycosyltransferase family 4 protein</fullName>
    </submittedName>
</protein>
<dbReference type="Proteomes" id="UP000738376">
    <property type="component" value="Unassembled WGS sequence"/>
</dbReference>
<dbReference type="Gene3D" id="3.40.50.2000">
    <property type="entry name" value="Glycogen Phosphorylase B"/>
    <property type="match status" value="1"/>
</dbReference>
<reference evidence="2 3" key="1">
    <citation type="submission" date="2020-03" db="EMBL/GenBank/DDBJ databases">
        <title>Draft Genome Sequence of 2-Methylisoborneol Producing Pseudanabaena yagii Strain GIHE-NHR1 Isolated from North Han River in South Korea.</title>
        <authorList>
            <person name="Jeong J."/>
        </authorList>
    </citation>
    <scope>NUCLEOTIDE SEQUENCE [LARGE SCALE GENOMIC DNA]</scope>
    <source>
        <strain evidence="2 3">GIHE-NHR1</strain>
    </source>
</reference>
<sequence length="436" mass="50560">MQRRVLIISPNFPPMNAADHQRIRMSLPYFNEFRWEPVVLCINPNFVEGVVDPNLDLTVPLNIEIIKCNAIPQQISRKFLIGNLALRAMPYLMRAVSKYLEKNTIDLIYFSTTIFPVMVLGRYWLKRYNIPYVLDFQDPWLNDYYDRTNSPPPGGKVKYQISQSLAKTLEPFALKKASHIISVSPEYSKILMQRYAWLDQEKFTILPFGAPEKDFEILPRLNINHKIFDPNDGYKHWVYVGRGGDDMAFSIKSLFMAIQAHRHQVPEAWQNIKIHFVGTKYSIFDNKKEIESIAKFYELDDLVTEYPQRIPYFEALKVLTDSHGILIIGSDDQGYSASKIYPCILAHKPILAILHEQSLVVNVLQNCKAGQIVKFNRTESSTESINELDLVIAKIEWLLSQSQNYTSHTDWQAFQSYTAREMTRQQCAIFNRCISS</sequence>
<dbReference type="InterPro" id="IPR028098">
    <property type="entry name" value="Glyco_trans_4-like_N"/>
</dbReference>
<evidence type="ECO:0000259" key="1">
    <source>
        <dbReference type="Pfam" id="PF13439"/>
    </source>
</evidence>
<dbReference type="EMBL" id="JAAVJL010000003">
    <property type="protein sequence ID" value="NMF60432.1"/>
    <property type="molecule type" value="Genomic_DNA"/>
</dbReference>
<evidence type="ECO:0000313" key="2">
    <source>
        <dbReference type="EMBL" id="NMF60432.1"/>
    </source>
</evidence>
<dbReference type="Pfam" id="PF13439">
    <property type="entry name" value="Glyco_transf_4"/>
    <property type="match status" value="1"/>
</dbReference>
<gene>
    <name evidence="2" type="ORF">HC246_20960</name>
</gene>